<dbReference type="PROSITE" id="PS00488">
    <property type="entry name" value="PAL_HISTIDASE"/>
    <property type="match status" value="1"/>
</dbReference>
<evidence type="ECO:0000313" key="3">
    <source>
        <dbReference type="EMBL" id="PYH85270.1"/>
    </source>
</evidence>
<reference evidence="3 4" key="1">
    <citation type="submission" date="2016-12" db="EMBL/GenBank/DDBJ databases">
        <title>The genomes of Aspergillus section Nigri reveals drivers in fungal speciation.</title>
        <authorList>
            <consortium name="DOE Joint Genome Institute"/>
            <person name="Vesth T.C."/>
            <person name="Nybo J."/>
            <person name="Theobald S."/>
            <person name="Brandl J."/>
            <person name="Frisvad J.C."/>
            <person name="Nielsen K.F."/>
            <person name="Lyhne E.K."/>
            <person name="Kogle M.E."/>
            <person name="Kuo A."/>
            <person name="Riley R."/>
            <person name="Clum A."/>
            <person name="Nolan M."/>
            <person name="Lipzen A."/>
            <person name="Salamov A."/>
            <person name="Henrissat B."/>
            <person name="Wiebenga A."/>
            <person name="De Vries R.P."/>
            <person name="Grigoriev I.V."/>
            <person name="Mortensen U.H."/>
            <person name="Andersen M.R."/>
            <person name="Baker S.E."/>
        </authorList>
    </citation>
    <scope>NUCLEOTIDE SEQUENCE [LARGE SCALE GENOMIC DNA]</scope>
    <source>
        <strain evidence="3 4">CBS 121591</strain>
    </source>
</reference>
<dbReference type="InterPro" id="IPR001106">
    <property type="entry name" value="Aromatic_Lyase"/>
</dbReference>
<dbReference type="OrthoDB" id="10051290at2759"/>
<dbReference type="GO" id="GO:0006559">
    <property type="term" value="P:L-phenylalanine catabolic process"/>
    <property type="evidence" value="ECO:0007669"/>
    <property type="project" value="InterPro"/>
</dbReference>
<comment type="similarity">
    <text evidence="1 2">Belongs to the PAL/histidase family.</text>
</comment>
<dbReference type="CDD" id="cd00332">
    <property type="entry name" value="PAL-HAL"/>
    <property type="match status" value="1"/>
</dbReference>
<dbReference type="Gene3D" id="1.10.275.10">
    <property type="entry name" value="Fumarase/aspartase (N-terminal domain)"/>
    <property type="match status" value="1"/>
</dbReference>
<accession>A0A319CL46</accession>
<proteinExistence type="inferred from homology"/>
<dbReference type="RefSeq" id="XP_025495470.1">
    <property type="nucleotide sequence ID" value="XM_025630438.1"/>
</dbReference>
<dbReference type="Gene3D" id="1.20.200.10">
    <property type="entry name" value="Fumarase/aspartase (Central domain)"/>
    <property type="match status" value="1"/>
</dbReference>
<dbReference type="InterPro" id="IPR023144">
    <property type="entry name" value="Phe_NH3-lyase_shielding_dom_sf"/>
</dbReference>
<dbReference type="InterPro" id="IPR024083">
    <property type="entry name" value="Fumarase/histidase_N"/>
</dbReference>
<dbReference type="NCBIfam" id="TIGR01226">
    <property type="entry name" value="phe_am_lyase"/>
    <property type="match status" value="1"/>
</dbReference>
<dbReference type="PANTHER" id="PTHR10362">
    <property type="entry name" value="HISTIDINE AMMONIA-LYASE"/>
    <property type="match status" value="1"/>
</dbReference>
<dbReference type="Gene3D" id="1.10.274.20">
    <property type="entry name" value="Phenylalanine ammonia-lyase 1, domain 3"/>
    <property type="match status" value="1"/>
</dbReference>
<dbReference type="Proteomes" id="UP000248340">
    <property type="component" value="Unassembled WGS sequence"/>
</dbReference>
<dbReference type="AlphaFoldDB" id="A0A319CL46"/>
<organism evidence="3 4">
    <name type="scientific">Aspergillus uvarum CBS 121591</name>
    <dbReference type="NCBI Taxonomy" id="1448315"/>
    <lineage>
        <taxon>Eukaryota</taxon>
        <taxon>Fungi</taxon>
        <taxon>Dikarya</taxon>
        <taxon>Ascomycota</taxon>
        <taxon>Pezizomycotina</taxon>
        <taxon>Eurotiomycetes</taxon>
        <taxon>Eurotiomycetidae</taxon>
        <taxon>Eurotiales</taxon>
        <taxon>Aspergillaceae</taxon>
        <taxon>Aspergillus</taxon>
        <taxon>Aspergillus subgen. Circumdati</taxon>
    </lineage>
</organism>
<dbReference type="InterPro" id="IPR008948">
    <property type="entry name" value="L-Aspartase-like"/>
</dbReference>
<dbReference type="GO" id="GO:0005737">
    <property type="term" value="C:cytoplasm"/>
    <property type="evidence" value="ECO:0007669"/>
    <property type="project" value="InterPro"/>
</dbReference>
<dbReference type="STRING" id="1448315.A0A319CL46"/>
<dbReference type="GeneID" id="37133179"/>
<dbReference type="Pfam" id="PF00221">
    <property type="entry name" value="Lyase_aromatic"/>
    <property type="match status" value="1"/>
</dbReference>
<name>A0A319CL46_9EURO</name>
<dbReference type="InterPro" id="IPR022313">
    <property type="entry name" value="Phe/His_NH3-lyase_AS"/>
</dbReference>
<dbReference type="InterPro" id="IPR005922">
    <property type="entry name" value="Phe_NH3-lyase"/>
</dbReference>
<evidence type="ECO:0000256" key="1">
    <source>
        <dbReference type="ARBA" id="ARBA00007238"/>
    </source>
</evidence>
<dbReference type="GO" id="GO:0016841">
    <property type="term" value="F:ammonia-lyase activity"/>
    <property type="evidence" value="ECO:0007669"/>
    <property type="project" value="InterPro"/>
</dbReference>
<keyword evidence="2 3" id="KW-0456">Lyase</keyword>
<dbReference type="EMBL" id="KZ821680">
    <property type="protein sequence ID" value="PYH85270.1"/>
    <property type="molecule type" value="Genomic_DNA"/>
</dbReference>
<keyword evidence="4" id="KW-1185">Reference proteome</keyword>
<evidence type="ECO:0000313" key="4">
    <source>
        <dbReference type="Proteomes" id="UP000248340"/>
    </source>
</evidence>
<evidence type="ECO:0000256" key="2">
    <source>
        <dbReference type="RuleBase" id="RU003954"/>
    </source>
</evidence>
<sequence length="726" mass="78091">MGESVCRDEPKHYTTSGSFTESVLSACQKVQDLVKTAAPIVLDGRSLDISSVIAVARHNQHAVITESKHVVQAMQASVDILAKRIQGGEVVYGVNTGFGGSADTRTREYAALQKALIQMQTSCILLPQDRVLQPTRMDLARSHSMPVALVRAAMLTRCNSLIRGHSAVRPRVVENALTLLQNGMTPVVPLRGSISASGDLAPLSYIAGLLEGNSDISVHVQHGASERIIRADQALQELGLEPLDLGPKEGLGLLNGTAFSSGAASLVLFEANQLILLSQLLTAMATEAMAGRAHNYHPFIAAARPHPGQLETAVNIFTFLSDSSLAVRSETEETGGDVKLGEPDEAGHVGLSQDRYALRTATQWMGPQLETMALASQQVGVELNSTTDNPLVNPLDGEVYHGGNFQAASITSAMEKTASALQMTGKMVFAQCSEILNPALSHGLPPNLSIGDPSLDYAFKGLDINMAAYVSELGYLNHPVSNHVQSAEMHNQGLNSLALIAARYATESVEVLSLMMATYLYILCQAVDLRVLQAEFTAHARVEVNALTAGLFPTGYPALKLVQSAIWDDLMFHWSHGSTMDLRDRAVSAANSSVGTVLRLLPVGESSSSSSGHSKSTVDVRQWTTSVADTLERTYDRLRTRQVSLSRSGDPAATATTAGYLCKTSRRLYLFVREELGVPLHRGYDEHPTANRDDGSEGKLTIGSQVSKVYTALREGRLRQVLLDSW</sequence>
<dbReference type="VEuPathDB" id="FungiDB:BO82DRAFT_182080"/>
<gene>
    <name evidence="3" type="ORF">BO82DRAFT_182080</name>
</gene>
<protein>
    <submittedName>
        <fullName evidence="3">Phenylalanine ammonia-lyase</fullName>
    </submittedName>
</protein>
<dbReference type="SUPFAM" id="SSF48557">
    <property type="entry name" value="L-aspartase-like"/>
    <property type="match status" value="1"/>
</dbReference>